<evidence type="ECO:0000259" key="7">
    <source>
        <dbReference type="Pfam" id="PF06814"/>
    </source>
</evidence>
<protein>
    <recommendedName>
        <fullName evidence="7">GOST seven transmembrane domain-containing protein</fullName>
    </recommendedName>
</protein>
<sequence>VFSAVSKAWEDGPYLFIVKVQPMSRGVEDEDIGTELLSFSFTSENRTFGAEFFRCPHTVTDRFFLNSPVNVEMKGPHDYSSPADWPLMIVCILISCRNHTSGINLAIFFMVMCIVYVLFGALWLFWCACYWRDLLRIQFWIGAVIILGMLEKAVFYSEYQSIRYKGDYGRACLLECGGFYGTVALVANLSLSLIDSCVMWWISFFVPLKWACSSPFMDSWKHCAFCISIVFPCVLLRFSLISFYIFISLSQTTRLLKLRRNVVKLSLYQHFTNTLVFFVVGEFDAGLGKEN</sequence>
<evidence type="ECO:0000256" key="2">
    <source>
        <dbReference type="ARBA" id="ARBA00022692"/>
    </source>
</evidence>
<feature type="domain" description="GOST seven transmembrane" evidence="7">
    <location>
        <begin position="187"/>
        <end position="280"/>
    </location>
</feature>
<feature type="transmembrane region" description="Helical" evidence="6">
    <location>
        <begin position="224"/>
        <end position="247"/>
    </location>
</feature>
<accession>A0ABV0MKH8</accession>
<evidence type="ECO:0000256" key="6">
    <source>
        <dbReference type="SAM" id="Phobius"/>
    </source>
</evidence>
<keyword evidence="2 6" id="KW-0812">Transmembrane</keyword>
<proteinExistence type="predicted"/>
<keyword evidence="3" id="KW-0732">Signal</keyword>
<comment type="caution">
    <text evidence="8">The sequence shown here is derived from an EMBL/GenBank/DDBJ whole genome shotgun (WGS) entry which is preliminary data.</text>
</comment>
<gene>
    <name evidence="8" type="ORF">GOODEAATRI_013630</name>
</gene>
<keyword evidence="4 6" id="KW-1133">Transmembrane helix</keyword>
<keyword evidence="9" id="KW-1185">Reference proteome</keyword>
<name>A0ABV0MKH8_9TELE</name>
<feature type="domain" description="GOST seven transmembrane" evidence="7">
    <location>
        <begin position="105"/>
        <end position="167"/>
    </location>
</feature>
<feature type="transmembrane region" description="Helical" evidence="6">
    <location>
        <begin position="168"/>
        <end position="187"/>
    </location>
</feature>
<dbReference type="EMBL" id="JAHRIO010000925">
    <property type="protein sequence ID" value="MEQ2158577.1"/>
    <property type="molecule type" value="Genomic_DNA"/>
</dbReference>
<feature type="transmembrane region" description="Helical" evidence="6">
    <location>
        <begin position="103"/>
        <end position="125"/>
    </location>
</feature>
<evidence type="ECO:0000256" key="4">
    <source>
        <dbReference type="ARBA" id="ARBA00022989"/>
    </source>
</evidence>
<evidence type="ECO:0000256" key="3">
    <source>
        <dbReference type="ARBA" id="ARBA00022729"/>
    </source>
</evidence>
<dbReference type="InterPro" id="IPR053937">
    <property type="entry name" value="GOST_TM"/>
</dbReference>
<dbReference type="PANTHER" id="PTHR21229:SF81">
    <property type="entry name" value="TRANSMEMBRANE PROTEIN 87A"/>
    <property type="match status" value="1"/>
</dbReference>
<evidence type="ECO:0000313" key="9">
    <source>
        <dbReference type="Proteomes" id="UP001476798"/>
    </source>
</evidence>
<dbReference type="PANTHER" id="PTHR21229">
    <property type="entry name" value="LUNG SEVEN TRANSMEMBRANE RECEPTOR"/>
    <property type="match status" value="1"/>
</dbReference>
<organism evidence="8 9">
    <name type="scientific">Goodea atripinnis</name>
    <dbReference type="NCBI Taxonomy" id="208336"/>
    <lineage>
        <taxon>Eukaryota</taxon>
        <taxon>Metazoa</taxon>
        <taxon>Chordata</taxon>
        <taxon>Craniata</taxon>
        <taxon>Vertebrata</taxon>
        <taxon>Euteleostomi</taxon>
        <taxon>Actinopterygii</taxon>
        <taxon>Neopterygii</taxon>
        <taxon>Teleostei</taxon>
        <taxon>Neoteleostei</taxon>
        <taxon>Acanthomorphata</taxon>
        <taxon>Ovalentaria</taxon>
        <taxon>Atherinomorphae</taxon>
        <taxon>Cyprinodontiformes</taxon>
        <taxon>Goodeidae</taxon>
        <taxon>Goodea</taxon>
    </lineage>
</organism>
<dbReference type="Proteomes" id="UP001476798">
    <property type="component" value="Unassembled WGS sequence"/>
</dbReference>
<dbReference type="InterPro" id="IPR009637">
    <property type="entry name" value="GPR107/GPR108-like"/>
</dbReference>
<evidence type="ECO:0000313" key="8">
    <source>
        <dbReference type="EMBL" id="MEQ2158577.1"/>
    </source>
</evidence>
<evidence type="ECO:0000256" key="5">
    <source>
        <dbReference type="ARBA" id="ARBA00023136"/>
    </source>
</evidence>
<dbReference type="Pfam" id="PF06814">
    <property type="entry name" value="GOST_TM"/>
    <property type="match status" value="2"/>
</dbReference>
<reference evidence="8 9" key="1">
    <citation type="submission" date="2021-06" db="EMBL/GenBank/DDBJ databases">
        <authorList>
            <person name="Palmer J.M."/>
        </authorList>
    </citation>
    <scope>NUCLEOTIDE SEQUENCE [LARGE SCALE GENOMIC DNA]</scope>
    <source>
        <strain evidence="8 9">GA_2019</strain>
        <tissue evidence="8">Muscle</tissue>
    </source>
</reference>
<keyword evidence="5 6" id="KW-0472">Membrane</keyword>
<comment type="subcellular location">
    <subcellularLocation>
        <location evidence="1">Membrane</location>
        <topology evidence="1">Multi-pass membrane protein</topology>
    </subcellularLocation>
</comment>
<feature type="transmembrane region" description="Helical" evidence="6">
    <location>
        <begin position="137"/>
        <end position="156"/>
    </location>
</feature>
<feature type="non-terminal residue" evidence="8">
    <location>
        <position position="1"/>
    </location>
</feature>
<evidence type="ECO:0000256" key="1">
    <source>
        <dbReference type="ARBA" id="ARBA00004141"/>
    </source>
</evidence>